<keyword evidence="2" id="KW-1185">Reference proteome</keyword>
<sequence>MNILPIPPPLPAFLDPALDYLYDVLPSPVYSFVVRVLSHSFMLLTSVATIFHTVSSTEPAQWNMQTLLPPLISLLVAYFALISIYRTTSWAIRTTIWFIKWGTILAVLVAGYSWSMGTTNHIDGKAVMNGVGGAVLDAINSQASSANARKASRSNSPPRSWDSFEDHKAWRAPPENEQQETQPAIEKIVREMVGATDKVLQDGWWGVAKSMAWELSQAGNPTEQEREARRQRQSRMV</sequence>
<reference evidence="1 2" key="1">
    <citation type="journal article" date="2019" name="Nat. Ecol. Evol.">
        <title>Megaphylogeny resolves global patterns of mushroom evolution.</title>
        <authorList>
            <person name="Varga T."/>
            <person name="Krizsan K."/>
            <person name="Foldi C."/>
            <person name="Dima B."/>
            <person name="Sanchez-Garcia M."/>
            <person name="Sanchez-Ramirez S."/>
            <person name="Szollosi G.J."/>
            <person name="Szarkandi J.G."/>
            <person name="Papp V."/>
            <person name="Albert L."/>
            <person name="Andreopoulos W."/>
            <person name="Angelini C."/>
            <person name="Antonin V."/>
            <person name="Barry K.W."/>
            <person name="Bougher N.L."/>
            <person name="Buchanan P."/>
            <person name="Buyck B."/>
            <person name="Bense V."/>
            <person name="Catcheside P."/>
            <person name="Chovatia M."/>
            <person name="Cooper J."/>
            <person name="Damon W."/>
            <person name="Desjardin D."/>
            <person name="Finy P."/>
            <person name="Geml J."/>
            <person name="Haridas S."/>
            <person name="Hughes K."/>
            <person name="Justo A."/>
            <person name="Karasinski D."/>
            <person name="Kautmanova I."/>
            <person name="Kiss B."/>
            <person name="Kocsube S."/>
            <person name="Kotiranta H."/>
            <person name="LaButti K.M."/>
            <person name="Lechner B.E."/>
            <person name="Liimatainen K."/>
            <person name="Lipzen A."/>
            <person name="Lukacs Z."/>
            <person name="Mihaltcheva S."/>
            <person name="Morgado L.N."/>
            <person name="Niskanen T."/>
            <person name="Noordeloos M.E."/>
            <person name="Ohm R.A."/>
            <person name="Ortiz-Santana B."/>
            <person name="Ovrebo C."/>
            <person name="Racz N."/>
            <person name="Riley R."/>
            <person name="Savchenko A."/>
            <person name="Shiryaev A."/>
            <person name="Soop K."/>
            <person name="Spirin V."/>
            <person name="Szebenyi C."/>
            <person name="Tomsovsky M."/>
            <person name="Tulloss R.E."/>
            <person name="Uehling J."/>
            <person name="Grigoriev I.V."/>
            <person name="Vagvolgyi C."/>
            <person name="Papp T."/>
            <person name="Martin F.M."/>
            <person name="Miettinen O."/>
            <person name="Hibbett D.S."/>
            <person name="Nagy L.G."/>
        </authorList>
    </citation>
    <scope>NUCLEOTIDE SEQUENCE [LARGE SCALE GENOMIC DNA]</scope>
    <source>
        <strain evidence="1 2">NL-1719</strain>
    </source>
</reference>
<name>A0ACD3BBE5_9AGAR</name>
<evidence type="ECO:0000313" key="1">
    <source>
        <dbReference type="EMBL" id="TFK75339.1"/>
    </source>
</evidence>
<accession>A0ACD3BBE5</accession>
<evidence type="ECO:0000313" key="2">
    <source>
        <dbReference type="Proteomes" id="UP000308600"/>
    </source>
</evidence>
<gene>
    <name evidence="1" type="ORF">BDN72DRAFT_832200</name>
</gene>
<proteinExistence type="predicted"/>
<protein>
    <submittedName>
        <fullName evidence="1">Uncharacterized protein</fullName>
    </submittedName>
</protein>
<dbReference type="EMBL" id="ML208263">
    <property type="protein sequence ID" value="TFK75339.1"/>
    <property type="molecule type" value="Genomic_DNA"/>
</dbReference>
<organism evidence="1 2">
    <name type="scientific">Pluteus cervinus</name>
    <dbReference type="NCBI Taxonomy" id="181527"/>
    <lineage>
        <taxon>Eukaryota</taxon>
        <taxon>Fungi</taxon>
        <taxon>Dikarya</taxon>
        <taxon>Basidiomycota</taxon>
        <taxon>Agaricomycotina</taxon>
        <taxon>Agaricomycetes</taxon>
        <taxon>Agaricomycetidae</taxon>
        <taxon>Agaricales</taxon>
        <taxon>Pluteineae</taxon>
        <taxon>Pluteaceae</taxon>
        <taxon>Pluteus</taxon>
    </lineage>
</organism>
<dbReference type="Proteomes" id="UP000308600">
    <property type="component" value="Unassembled WGS sequence"/>
</dbReference>